<evidence type="ECO:0000313" key="10">
    <source>
        <dbReference type="Proteomes" id="UP000244571"/>
    </source>
</evidence>
<evidence type="ECO:0000256" key="2">
    <source>
        <dbReference type="ARBA" id="ARBA00007776"/>
    </source>
</evidence>
<proteinExistence type="inferred from homology"/>
<sequence>MQSRQRIERSAGLLKTQGVGGDAIGLRADARLVWGSIVLAFLLALLPWRLLDMAPDLLMLVLAFWSVHEARRVGMVTGFILGLLLDVHDGGPLGQYALTYVLACYGGVILHRRLLRFDLWSQALHMMVVFFVARTLTVLISAWLTGTWPGWGWALGVLITSGLWVPIGWLLLLPSHRLADVNSEVG</sequence>
<keyword evidence="5" id="KW-0133">Cell shape</keyword>
<dbReference type="OrthoDB" id="5297408at2"/>
<evidence type="ECO:0000256" key="7">
    <source>
        <dbReference type="ARBA" id="ARBA00023136"/>
    </source>
</evidence>
<feature type="transmembrane region" description="Helical" evidence="8">
    <location>
        <begin position="32"/>
        <end position="51"/>
    </location>
</feature>
<dbReference type="NCBIfam" id="TIGR03426">
    <property type="entry name" value="shape_MreD"/>
    <property type="match status" value="1"/>
</dbReference>
<keyword evidence="6 8" id="KW-1133">Transmembrane helix</keyword>
<dbReference type="PANTHER" id="PTHR37484">
    <property type="entry name" value="ROD SHAPE-DETERMINING PROTEIN MRED"/>
    <property type="match status" value="1"/>
</dbReference>
<dbReference type="KEGG" id="boz:DBV39_16560"/>
<accession>A0A2R4XMR7</accession>
<dbReference type="InterPro" id="IPR007227">
    <property type="entry name" value="Cell_shape_determining_MreD"/>
</dbReference>
<keyword evidence="10" id="KW-1185">Reference proteome</keyword>
<evidence type="ECO:0000256" key="8">
    <source>
        <dbReference type="SAM" id="Phobius"/>
    </source>
</evidence>
<evidence type="ECO:0000256" key="5">
    <source>
        <dbReference type="ARBA" id="ARBA00022960"/>
    </source>
</evidence>
<comment type="similarity">
    <text evidence="2">Belongs to the MreD family.</text>
</comment>
<evidence type="ECO:0000256" key="1">
    <source>
        <dbReference type="ARBA" id="ARBA00004651"/>
    </source>
</evidence>
<evidence type="ECO:0000313" key="9">
    <source>
        <dbReference type="EMBL" id="AWB35075.1"/>
    </source>
</evidence>
<evidence type="ECO:0000256" key="3">
    <source>
        <dbReference type="ARBA" id="ARBA00022475"/>
    </source>
</evidence>
<dbReference type="GO" id="GO:0008360">
    <property type="term" value="P:regulation of cell shape"/>
    <property type="evidence" value="ECO:0007669"/>
    <property type="project" value="UniProtKB-KW"/>
</dbReference>
<dbReference type="RefSeq" id="WP_108622485.1">
    <property type="nucleotide sequence ID" value="NZ_CP028901.1"/>
</dbReference>
<dbReference type="PANTHER" id="PTHR37484:SF1">
    <property type="entry name" value="ROD SHAPE-DETERMINING PROTEIN MRED"/>
    <property type="match status" value="1"/>
</dbReference>
<keyword evidence="4 8" id="KW-0812">Transmembrane</keyword>
<dbReference type="AlphaFoldDB" id="A0A2R4XMR7"/>
<dbReference type="EMBL" id="CP028901">
    <property type="protein sequence ID" value="AWB35075.1"/>
    <property type="molecule type" value="Genomic_DNA"/>
</dbReference>
<protein>
    <submittedName>
        <fullName evidence="9">Rod shape-determining protein MreD</fullName>
    </submittedName>
</protein>
<feature type="transmembrane region" description="Helical" evidence="8">
    <location>
        <begin position="123"/>
        <end position="144"/>
    </location>
</feature>
<keyword evidence="7 8" id="KW-0472">Membrane</keyword>
<evidence type="ECO:0000256" key="4">
    <source>
        <dbReference type="ARBA" id="ARBA00022692"/>
    </source>
</evidence>
<gene>
    <name evidence="9" type="primary">mreD</name>
    <name evidence="9" type="ORF">DBV39_16560</name>
</gene>
<dbReference type="InterPro" id="IPR026034">
    <property type="entry name" value="MreD_proteobac"/>
</dbReference>
<dbReference type="Proteomes" id="UP000244571">
    <property type="component" value="Chromosome"/>
</dbReference>
<name>A0A2R4XMR7_9BURK</name>
<comment type="subcellular location">
    <subcellularLocation>
        <location evidence="1">Cell membrane</location>
        <topology evidence="1">Multi-pass membrane protein</topology>
    </subcellularLocation>
</comment>
<feature type="transmembrane region" description="Helical" evidence="8">
    <location>
        <begin position="150"/>
        <end position="173"/>
    </location>
</feature>
<dbReference type="PIRSF" id="PIRSF018472">
    <property type="entry name" value="MreD_proteobac"/>
    <property type="match status" value="1"/>
</dbReference>
<dbReference type="Pfam" id="PF04093">
    <property type="entry name" value="MreD"/>
    <property type="match status" value="1"/>
</dbReference>
<dbReference type="GO" id="GO:0005886">
    <property type="term" value="C:plasma membrane"/>
    <property type="evidence" value="ECO:0007669"/>
    <property type="project" value="UniProtKB-SubCell"/>
</dbReference>
<organism evidence="9 10">
    <name type="scientific">Orrella marina</name>
    <dbReference type="NCBI Taxonomy" id="2163011"/>
    <lineage>
        <taxon>Bacteria</taxon>
        <taxon>Pseudomonadati</taxon>
        <taxon>Pseudomonadota</taxon>
        <taxon>Betaproteobacteria</taxon>
        <taxon>Burkholderiales</taxon>
        <taxon>Alcaligenaceae</taxon>
        <taxon>Orrella</taxon>
    </lineage>
</organism>
<feature type="transmembrane region" description="Helical" evidence="8">
    <location>
        <begin position="93"/>
        <end position="111"/>
    </location>
</feature>
<evidence type="ECO:0000256" key="6">
    <source>
        <dbReference type="ARBA" id="ARBA00022989"/>
    </source>
</evidence>
<keyword evidence="3" id="KW-1003">Cell membrane</keyword>
<reference evidence="9 10" key="1">
    <citation type="submission" date="2018-04" db="EMBL/GenBank/DDBJ databases">
        <title>Bordetella sp. HZ20 isolated from seawater.</title>
        <authorList>
            <person name="Sun C."/>
        </authorList>
    </citation>
    <scope>NUCLEOTIDE SEQUENCE [LARGE SCALE GENOMIC DNA]</scope>
    <source>
        <strain evidence="9 10">HZ20</strain>
    </source>
</reference>